<sequence>MDDSVVTAVQQRLVNQYQRMLSQVETIASNNDVEAVHRYRVSLRKSRCLLAIFADELANTPAATLAASFKQQAHVSNAVRDIDVFIAAVDIPMIIDYLLQQRLLLQQQLRQRLGDLQRERQLCLSCLLLPWPTTAVTLSAAVATQLQQLQQRSIAASKLAVSTGKDKHWHKLRLLIKAQRYLIELCLDNHHSDASLWQQRLGEFNDNCNQLQFLTDLPLQPKRLQRQLRKLTKRLKQQKKQQKRELTVLVEQELTKKDAFGLKLKNSS</sequence>
<evidence type="ECO:0000313" key="3">
    <source>
        <dbReference type="EMBL" id="QIZ76167.1"/>
    </source>
</evidence>
<feature type="domain" description="CHAD" evidence="2">
    <location>
        <begin position="2"/>
        <end position="246"/>
    </location>
</feature>
<evidence type="ECO:0000313" key="4">
    <source>
        <dbReference type="Proteomes" id="UP000501602"/>
    </source>
</evidence>
<dbReference type="PROSITE" id="PS51708">
    <property type="entry name" value="CHAD"/>
    <property type="match status" value="1"/>
</dbReference>
<name>A0A6H1UAR9_9GAMM</name>
<dbReference type="PANTHER" id="PTHR39339:SF1">
    <property type="entry name" value="CHAD DOMAIN-CONTAINING PROTEIN"/>
    <property type="match status" value="1"/>
</dbReference>
<dbReference type="Proteomes" id="UP000501602">
    <property type="component" value="Chromosome"/>
</dbReference>
<dbReference type="RefSeq" id="WP_168659427.1">
    <property type="nucleotide sequence ID" value="NZ_CP051180.1"/>
</dbReference>
<dbReference type="KEGG" id="fes:HER31_04215"/>
<dbReference type="Gene3D" id="1.40.20.10">
    <property type="entry name" value="CHAD domain"/>
    <property type="match status" value="1"/>
</dbReference>
<dbReference type="Pfam" id="PF05235">
    <property type="entry name" value="CHAD"/>
    <property type="match status" value="1"/>
</dbReference>
<protein>
    <submittedName>
        <fullName evidence="3">CHAD domain-containing protein</fullName>
    </submittedName>
</protein>
<dbReference type="InterPro" id="IPR007899">
    <property type="entry name" value="CHAD_dom"/>
</dbReference>
<evidence type="ECO:0000259" key="2">
    <source>
        <dbReference type="PROSITE" id="PS51708"/>
    </source>
</evidence>
<dbReference type="AlphaFoldDB" id="A0A6H1UAR9"/>
<keyword evidence="1" id="KW-0175">Coiled coil</keyword>
<dbReference type="EMBL" id="CP051180">
    <property type="protein sequence ID" value="QIZ76167.1"/>
    <property type="molecule type" value="Genomic_DNA"/>
</dbReference>
<evidence type="ECO:0000256" key="1">
    <source>
        <dbReference type="SAM" id="Coils"/>
    </source>
</evidence>
<feature type="coiled-coil region" evidence="1">
    <location>
        <begin position="221"/>
        <end position="252"/>
    </location>
</feature>
<dbReference type="SMART" id="SM00880">
    <property type="entry name" value="CHAD"/>
    <property type="match status" value="1"/>
</dbReference>
<proteinExistence type="predicted"/>
<keyword evidence="4" id="KW-1185">Reference proteome</keyword>
<organism evidence="3 4">
    <name type="scientific">Ferrimonas lipolytica</name>
    <dbReference type="NCBI Taxonomy" id="2724191"/>
    <lineage>
        <taxon>Bacteria</taxon>
        <taxon>Pseudomonadati</taxon>
        <taxon>Pseudomonadota</taxon>
        <taxon>Gammaproteobacteria</taxon>
        <taxon>Alteromonadales</taxon>
        <taxon>Ferrimonadaceae</taxon>
        <taxon>Ferrimonas</taxon>
    </lineage>
</organism>
<gene>
    <name evidence="3" type="ORF">HER31_04215</name>
</gene>
<accession>A0A6H1UAR9</accession>
<dbReference type="PANTHER" id="PTHR39339">
    <property type="entry name" value="SLR1444 PROTEIN"/>
    <property type="match status" value="1"/>
</dbReference>
<dbReference type="InterPro" id="IPR038186">
    <property type="entry name" value="CHAD_dom_sf"/>
</dbReference>
<reference evidence="3 4" key="1">
    <citation type="submission" date="2020-04" db="EMBL/GenBank/DDBJ databases">
        <title>Ferrimonas sp. S7 isolated from sea water.</title>
        <authorList>
            <person name="Bae S.S."/>
            <person name="Baek K."/>
        </authorList>
    </citation>
    <scope>NUCLEOTIDE SEQUENCE [LARGE SCALE GENOMIC DNA]</scope>
    <source>
        <strain evidence="3 4">S7</strain>
    </source>
</reference>